<feature type="region of interest" description="Disordered" evidence="1">
    <location>
        <begin position="585"/>
        <end position="615"/>
    </location>
</feature>
<proteinExistence type="predicted"/>
<gene>
    <name evidence="2" type="primary">cas8c</name>
    <name evidence="2" type="ORF">EYB31_06615</name>
</gene>
<dbReference type="InterPro" id="IPR010144">
    <property type="entry name" value="CRISPR-assoc_prot_Csd1-typ"/>
</dbReference>
<sequence>MILQSLVAYYDRMAEEYPLDVAQPGYAVTPISKCIVIDEEGEVLIVLNRMIAREVTGKNGKKETKFFPERMITPQQPKRSGSRPEAAFLCENANFLFGIYGDQAGADYRFEASGKLHEQVLHDVDDKGARAILAFFRKRKPGSLDYGNVDMSSLNDGGNIVFKLEEDTDQYIHERDAIKDAWEKFLSGKSEGASIGQCLVTGKIGPIARIHGNLEGFGQDKPTLVGFNQSSFVSYGKEKGDNAPVSVTAAFKYVTALNMLISDRDHCANIHGDKLLFWAEKRAPLEEQAVAAMIRGQRPEADSKLDAVTGRKMASVMEHLYKGTRPEELELDINVRIFVLGITANKTRTVIRFFYVNTFGQIIERFQQHHRDIYIEGPGWEPEHPSFDKILIETAVRRESRNVPAPHQVALVRSVMNSTTYPNSLFIAMLTRVRAEASADMKLAINRTRIGFIKGYLNRIARQSQQKEEFGVTLNYGETSIAYKLGCILAILNKAQSDALEKVNASIVDKFLSAALASPQQVFPTLLNNSENHFSKSKKYFTRKLLLEVMEHIPPEGFPKTLNAEGQGQFLVGFYHQQQMFFKGKDKQGAEDQPTEEAVLEHEDAHSFTLGGSNP</sequence>
<name>A0A4Q9DUQ6_9BACL</name>
<evidence type="ECO:0000313" key="2">
    <source>
        <dbReference type="EMBL" id="TBL80095.1"/>
    </source>
</evidence>
<dbReference type="OrthoDB" id="9778918at2"/>
<evidence type="ECO:0000256" key="1">
    <source>
        <dbReference type="SAM" id="MobiDB-lite"/>
    </source>
</evidence>
<dbReference type="AlphaFoldDB" id="A0A4Q9DUQ6"/>
<keyword evidence="3" id="KW-1185">Reference proteome</keyword>
<protein>
    <submittedName>
        <fullName evidence="2">Type I-C CRISPR-associated protein Cas8c/Csd1</fullName>
    </submittedName>
</protein>
<dbReference type="Pfam" id="PF09709">
    <property type="entry name" value="Cas_Csd1"/>
    <property type="match status" value="1"/>
</dbReference>
<evidence type="ECO:0000313" key="3">
    <source>
        <dbReference type="Proteomes" id="UP000293142"/>
    </source>
</evidence>
<reference evidence="2 3" key="1">
    <citation type="submission" date="2019-02" db="EMBL/GenBank/DDBJ databases">
        <title>Paenibacillus sp. nov., isolated from surface-sterilized tissue of Thalictrum simplex L.</title>
        <authorList>
            <person name="Tuo L."/>
        </authorList>
    </citation>
    <scope>NUCLEOTIDE SEQUENCE [LARGE SCALE GENOMIC DNA]</scope>
    <source>
        <strain evidence="2 3">N2SHLJ1</strain>
    </source>
</reference>
<dbReference type="RefSeq" id="WP_131012511.1">
    <property type="nucleotide sequence ID" value="NZ_SIRE01000005.1"/>
</dbReference>
<organism evidence="2 3">
    <name type="scientific">Paenibacillus thalictri</name>
    <dbReference type="NCBI Taxonomy" id="2527873"/>
    <lineage>
        <taxon>Bacteria</taxon>
        <taxon>Bacillati</taxon>
        <taxon>Bacillota</taxon>
        <taxon>Bacilli</taxon>
        <taxon>Bacillales</taxon>
        <taxon>Paenibacillaceae</taxon>
        <taxon>Paenibacillus</taxon>
    </lineage>
</organism>
<accession>A0A4Q9DUQ6</accession>
<dbReference type="Proteomes" id="UP000293142">
    <property type="component" value="Unassembled WGS sequence"/>
</dbReference>
<dbReference type="NCBIfam" id="TIGR01863">
    <property type="entry name" value="cas_Csd1"/>
    <property type="match status" value="1"/>
</dbReference>
<comment type="caution">
    <text evidence="2">The sequence shown here is derived from an EMBL/GenBank/DDBJ whole genome shotgun (WGS) entry which is preliminary data.</text>
</comment>
<dbReference type="EMBL" id="SIRE01000005">
    <property type="protein sequence ID" value="TBL80095.1"/>
    <property type="molecule type" value="Genomic_DNA"/>
</dbReference>